<dbReference type="AlphaFoldDB" id="A0A640USY9"/>
<organism evidence="2 3">
    <name type="scientific">Streptomyces tubercidicus</name>
    <dbReference type="NCBI Taxonomy" id="47759"/>
    <lineage>
        <taxon>Bacteria</taxon>
        <taxon>Bacillati</taxon>
        <taxon>Actinomycetota</taxon>
        <taxon>Actinomycetes</taxon>
        <taxon>Kitasatosporales</taxon>
        <taxon>Streptomycetaceae</taxon>
        <taxon>Streptomyces</taxon>
    </lineage>
</organism>
<evidence type="ECO:0000256" key="1">
    <source>
        <dbReference type="SAM" id="MobiDB-lite"/>
    </source>
</evidence>
<sequence>MHEDPYRLANGVPADLELLGERMLGGDPGPHLPLPARQLGPQGVDDGVHQGLPSCCLQCHFHPVHVDCHVDRRAGCPVILQLIHSAYTELLPKTPPAGRG</sequence>
<proteinExistence type="predicted"/>
<dbReference type="EMBL" id="BLIR01000001">
    <property type="protein sequence ID" value="GFE38522.1"/>
    <property type="molecule type" value="Genomic_DNA"/>
</dbReference>
<keyword evidence="3" id="KW-1185">Reference proteome</keyword>
<evidence type="ECO:0000313" key="3">
    <source>
        <dbReference type="Proteomes" id="UP000431826"/>
    </source>
</evidence>
<gene>
    <name evidence="2" type="ORF">Stube_31950</name>
</gene>
<protein>
    <submittedName>
        <fullName evidence="2">Uncharacterized protein</fullName>
    </submittedName>
</protein>
<reference evidence="2 3" key="1">
    <citation type="submission" date="2019-12" db="EMBL/GenBank/DDBJ databases">
        <title>Whole genome shotgun sequence of Streptomyces tubercidicus NBRC 13090.</title>
        <authorList>
            <person name="Ichikawa N."/>
            <person name="Kimura A."/>
            <person name="Kitahashi Y."/>
            <person name="Komaki H."/>
            <person name="Tamura T."/>
        </authorList>
    </citation>
    <scope>NUCLEOTIDE SEQUENCE [LARGE SCALE GENOMIC DNA]</scope>
    <source>
        <strain evidence="2 3">NBRC 13090</strain>
    </source>
</reference>
<name>A0A640USY9_9ACTN</name>
<evidence type="ECO:0000313" key="2">
    <source>
        <dbReference type="EMBL" id="GFE38522.1"/>
    </source>
</evidence>
<feature type="region of interest" description="Disordered" evidence="1">
    <location>
        <begin position="21"/>
        <end position="44"/>
    </location>
</feature>
<comment type="caution">
    <text evidence="2">The sequence shown here is derived from an EMBL/GenBank/DDBJ whole genome shotgun (WGS) entry which is preliminary data.</text>
</comment>
<dbReference type="Proteomes" id="UP000431826">
    <property type="component" value="Unassembled WGS sequence"/>
</dbReference>
<accession>A0A640USY9</accession>